<evidence type="ECO:0000313" key="2">
    <source>
        <dbReference type="Proteomes" id="UP000507470"/>
    </source>
</evidence>
<dbReference type="AlphaFoldDB" id="A0A6J8CJF0"/>
<keyword evidence="2" id="KW-1185">Reference proteome</keyword>
<evidence type="ECO:0000313" key="1">
    <source>
        <dbReference type="EMBL" id="CAC5396553.1"/>
    </source>
</evidence>
<accession>A0A6J8CJF0</accession>
<dbReference type="EMBL" id="CACVKT020005628">
    <property type="protein sequence ID" value="CAC5396553.1"/>
    <property type="molecule type" value="Genomic_DNA"/>
</dbReference>
<protein>
    <submittedName>
        <fullName evidence="1">Uncharacterized protein</fullName>
    </submittedName>
</protein>
<proteinExistence type="predicted"/>
<gene>
    <name evidence="1" type="ORF">MCOR_31096</name>
</gene>
<reference evidence="1 2" key="1">
    <citation type="submission" date="2020-06" db="EMBL/GenBank/DDBJ databases">
        <authorList>
            <person name="Li R."/>
            <person name="Bekaert M."/>
        </authorList>
    </citation>
    <scope>NUCLEOTIDE SEQUENCE [LARGE SCALE GENOMIC DNA]</scope>
    <source>
        <strain evidence="2">wild</strain>
    </source>
</reference>
<name>A0A6J8CJF0_MYTCO</name>
<dbReference type="Proteomes" id="UP000507470">
    <property type="component" value="Unassembled WGS sequence"/>
</dbReference>
<organism evidence="1 2">
    <name type="scientific">Mytilus coruscus</name>
    <name type="common">Sea mussel</name>
    <dbReference type="NCBI Taxonomy" id="42192"/>
    <lineage>
        <taxon>Eukaryota</taxon>
        <taxon>Metazoa</taxon>
        <taxon>Spiralia</taxon>
        <taxon>Lophotrochozoa</taxon>
        <taxon>Mollusca</taxon>
        <taxon>Bivalvia</taxon>
        <taxon>Autobranchia</taxon>
        <taxon>Pteriomorphia</taxon>
        <taxon>Mytilida</taxon>
        <taxon>Mytiloidea</taxon>
        <taxon>Mytilidae</taxon>
        <taxon>Mytilinae</taxon>
        <taxon>Mytilus</taxon>
    </lineage>
</organism>
<sequence length="221" mass="25074">MNNWSVSTKPTEFNTAFNMFKVDGHFLISFTRHEDIILALYAAMSNMFGDHEFPETNRQELHTLRIHSKNILESHADDCGLDDIEVRKVGGKRVVIEERSTKFKICILESLEIIIYREMTKYNRKQDPGNSKTSKCTEQLDLEPRMEIKSTAEPRKGITGSIIDDQGTAATTAVPMVFIEIVTNADIDTGANVTVLSEKLYKQTQEIKLPKLGEEHDFCSS</sequence>